<organism evidence="1">
    <name type="scientific">Cacopsylla melanoneura</name>
    <dbReference type="NCBI Taxonomy" id="428564"/>
    <lineage>
        <taxon>Eukaryota</taxon>
        <taxon>Metazoa</taxon>
        <taxon>Ecdysozoa</taxon>
        <taxon>Arthropoda</taxon>
        <taxon>Hexapoda</taxon>
        <taxon>Insecta</taxon>
        <taxon>Pterygota</taxon>
        <taxon>Neoptera</taxon>
        <taxon>Paraneoptera</taxon>
        <taxon>Hemiptera</taxon>
        <taxon>Sternorrhyncha</taxon>
        <taxon>Psylloidea</taxon>
        <taxon>Psyllidae</taxon>
        <taxon>Psyllinae</taxon>
        <taxon>Cacopsylla</taxon>
    </lineage>
</organism>
<name>A0A8D8R0R0_9HEMI</name>
<evidence type="ECO:0000313" key="1">
    <source>
        <dbReference type="EMBL" id="CAG6642115.1"/>
    </source>
</evidence>
<proteinExistence type="predicted"/>
<accession>A0A8D8R0R0</accession>
<dbReference type="EMBL" id="HBUF01120900">
    <property type="protein sequence ID" value="CAG6642115.1"/>
    <property type="molecule type" value="Transcribed_RNA"/>
</dbReference>
<protein>
    <submittedName>
        <fullName evidence="1">Uncharacterized protein</fullName>
    </submittedName>
</protein>
<reference evidence="1" key="1">
    <citation type="submission" date="2021-05" db="EMBL/GenBank/DDBJ databases">
        <authorList>
            <person name="Alioto T."/>
            <person name="Alioto T."/>
            <person name="Gomez Garrido J."/>
        </authorList>
    </citation>
    <scope>NUCLEOTIDE SEQUENCE</scope>
</reference>
<sequence>MSSGCISIHFCPFSPRGVCSLHAKSHGNNKANNEKLYATFLKNLLKFRGFVKKNGNIYNAITIAQGKYTCDTNGEKHFMLRIFWRSMFYCLIYNSYYISVPDNPTNTYGSRKLRKSNAGTQLYGTLKIRSVCFLDKALQCNFLYVQCWNL</sequence>
<dbReference type="EMBL" id="HBUF01120899">
    <property type="protein sequence ID" value="CAG6642113.1"/>
    <property type="molecule type" value="Transcribed_RNA"/>
</dbReference>
<dbReference type="AlphaFoldDB" id="A0A8D8R0R0"/>